<accession>A0ABX6EQE2</accession>
<proteinExistence type="predicted"/>
<evidence type="ECO:0008006" key="4">
    <source>
        <dbReference type="Google" id="ProtNLM"/>
    </source>
</evidence>
<keyword evidence="1" id="KW-0812">Transmembrane</keyword>
<gene>
    <name evidence="2" type="ORF">FIM1_1182</name>
</gene>
<sequence length="197" mass="22746">MMTQKLQLLCLNPAFFPNSIDSRYNSVMSLYCLPKRLPPKNQRFRSNLSFQSFFNSNSILTRSSFDLYPVIFTTKLYYTSKNSFFSSIIIVFFFFFFFTIIIVIIYPVPILSFRIRCLLTESSARFGCTRCRKKRTKRTKAAGRAAIRVANRAASRAGQRTGFRKDESFERHARTHVTSCSVQVRGFSEVGGGRVAW</sequence>
<keyword evidence="1" id="KW-1133">Transmembrane helix</keyword>
<feature type="transmembrane region" description="Helical" evidence="1">
    <location>
        <begin position="84"/>
        <end position="106"/>
    </location>
</feature>
<organism evidence="2 3">
    <name type="scientific">Kluyveromyces marxianus</name>
    <name type="common">Yeast</name>
    <name type="synonym">Candida kefyr</name>
    <dbReference type="NCBI Taxonomy" id="4911"/>
    <lineage>
        <taxon>Eukaryota</taxon>
        <taxon>Fungi</taxon>
        <taxon>Dikarya</taxon>
        <taxon>Ascomycota</taxon>
        <taxon>Saccharomycotina</taxon>
        <taxon>Saccharomycetes</taxon>
        <taxon>Saccharomycetales</taxon>
        <taxon>Saccharomycetaceae</taxon>
        <taxon>Kluyveromyces</taxon>
    </lineage>
</organism>
<evidence type="ECO:0000256" key="1">
    <source>
        <dbReference type="SAM" id="Phobius"/>
    </source>
</evidence>
<keyword evidence="1" id="KW-0472">Membrane</keyword>
<evidence type="ECO:0000313" key="3">
    <source>
        <dbReference type="Proteomes" id="UP000422736"/>
    </source>
</evidence>
<reference evidence="2 3" key="1">
    <citation type="submission" date="2016-03" db="EMBL/GenBank/DDBJ databases">
        <title>How can Kluyveromyces marxianus grow so fast - potential evolutionary course in Saccharomyces Complex revealed by comparative genomics.</title>
        <authorList>
            <person name="Mo W."/>
            <person name="Lu W."/>
            <person name="Yang X."/>
            <person name="Qi J."/>
            <person name="Lv H."/>
        </authorList>
    </citation>
    <scope>NUCLEOTIDE SEQUENCE [LARGE SCALE GENOMIC DNA]</scope>
    <source>
        <strain evidence="2 3">FIM1</strain>
    </source>
</reference>
<evidence type="ECO:0000313" key="2">
    <source>
        <dbReference type="EMBL" id="QGN14520.1"/>
    </source>
</evidence>
<dbReference type="EMBL" id="CP015055">
    <property type="protein sequence ID" value="QGN14520.1"/>
    <property type="molecule type" value="Genomic_DNA"/>
</dbReference>
<keyword evidence="3" id="KW-1185">Reference proteome</keyword>
<protein>
    <recommendedName>
        <fullName evidence="4">Transmembrane protein</fullName>
    </recommendedName>
</protein>
<dbReference type="Proteomes" id="UP000422736">
    <property type="component" value="Chromosome 2"/>
</dbReference>
<name>A0ABX6EQE2_KLUMA</name>